<keyword evidence="2" id="KW-1185">Reference proteome</keyword>
<dbReference type="AlphaFoldDB" id="A0A2S1LQJ7"/>
<accession>A0A2S1LQJ7</accession>
<dbReference type="RefSeq" id="WP_108737568.1">
    <property type="nucleotide sequence ID" value="NZ_CP020919.1"/>
</dbReference>
<name>A0A2S1LQJ7_9FLAO</name>
<organism evidence="1 2">
    <name type="scientific">Flavobacterium kingsejongi</name>
    <dbReference type="NCBI Taxonomy" id="1678728"/>
    <lineage>
        <taxon>Bacteria</taxon>
        <taxon>Pseudomonadati</taxon>
        <taxon>Bacteroidota</taxon>
        <taxon>Flavobacteriia</taxon>
        <taxon>Flavobacteriales</taxon>
        <taxon>Flavobacteriaceae</taxon>
        <taxon>Flavobacterium</taxon>
    </lineage>
</organism>
<evidence type="ECO:0000313" key="2">
    <source>
        <dbReference type="Proteomes" id="UP000244677"/>
    </source>
</evidence>
<protein>
    <submittedName>
        <fullName evidence="1">Uncharacterized protein</fullName>
    </submittedName>
</protein>
<sequence>MNKTEQITFYKKQIKSAQTLIEVARQNMELAARFESEAKTALELLGARPERGRKVYNLSEDKKLSLIASLTNKKTRQ</sequence>
<dbReference type="KEGG" id="fki:FK004_12740"/>
<reference evidence="1 2" key="1">
    <citation type="submission" date="2017-04" db="EMBL/GenBank/DDBJ databases">
        <title>Complete genome sequence of Flavobacterium kingsejong AJ004.</title>
        <authorList>
            <person name="Lee P.C."/>
        </authorList>
    </citation>
    <scope>NUCLEOTIDE SEQUENCE [LARGE SCALE GENOMIC DNA]</scope>
    <source>
        <strain evidence="1 2">AJ004</strain>
    </source>
</reference>
<gene>
    <name evidence="1" type="ORF">FK004_12740</name>
</gene>
<evidence type="ECO:0000313" key="1">
    <source>
        <dbReference type="EMBL" id="AWG26030.1"/>
    </source>
</evidence>
<dbReference type="EMBL" id="CP020919">
    <property type="protein sequence ID" value="AWG26030.1"/>
    <property type="molecule type" value="Genomic_DNA"/>
</dbReference>
<dbReference type="Proteomes" id="UP000244677">
    <property type="component" value="Chromosome"/>
</dbReference>
<proteinExistence type="predicted"/>